<proteinExistence type="predicted"/>
<feature type="transmembrane region" description="Helical" evidence="2">
    <location>
        <begin position="7"/>
        <end position="26"/>
    </location>
</feature>
<feature type="compositionally biased region" description="Basic and acidic residues" evidence="1">
    <location>
        <begin position="35"/>
        <end position="45"/>
    </location>
</feature>
<gene>
    <name evidence="3" type="ORF">J2S77_000620</name>
</gene>
<comment type="caution">
    <text evidence="3">The sequence shown here is derived from an EMBL/GenBank/DDBJ whole genome shotgun (WGS) entry which is preliminary data.</text>
</comment>
<keyword evidence="2" id="KW-1133">Transmembrane helix</keyword>
<name>A0ABT9VCG9_9BACI</name>
<dbReference type="Proteomes" id="UP001224359">
    <property type="component" value="Unassembled WGS sequence"/>
</dbReference>
<organism evidence="3 4">
    <name type="scientific">Alkalibacillus salilacus</name>
    <dbReference type="NCBI Taxonomy" id="284582"/>
    <lineage>
        <taxon>Bacteria</taxon>
        <taxon>Bacillati</taxon>
        <taxon>Bacillota</taxon>
        <taxon>Bacilli</taxon>
        <taxon>Bacillales</taxon>
        <taxon>Bacillaceae</taxon>
        <taxon>Alkalibacillus</taxon>
    </lineage>
</organism>
<keyword evidence="2" id="KW-0812">Transmembrane</keyword>
<evidence type="ECO:0000256" key="2">
    <source>
        <dbReference type="SAM" id="Phobius"/>
    </source>
</evidence>
<keyword evidence="4" id="KW-1185">Reference proteome</keyword>
<accession>A0ABT9VCG9</accession>
<evidence type="ECO:0000313" key="4">
    <source>
        <dbReference type="Proteomes" id="UP001224359"/>
    </source>
</evidence>
<sequence length="163" mass="18063">MGGLIELIASNIFIIFAILAGLFSIFQKSGDEEDSRDRPVFKEQNRQTSTSPEKTVSDVKESVQQTAQEKMDDLSNQTSSWYEAMEDSRQRLEEVENQPASSGVHGDAIGGMDAIKRGSISQSDQSSIPRVSVHENITRKRIVESIMMAEVLSKPKSKANKTL</sequence>
<dbReference type="RefSeq" id="WP_306974529.1">
    <property type="nucleotide sequence ID" value="NZ_JAUSTQ010000002.1"/>
</dbReference>
<reference evidence="3 4" key="1">
    <citation type="submission" date="2023-07" db="EMBL/GenBank/DDBJ databases">
        <title>Genomic Encyclopedia of Type Strains, Phase IV (KMG-IV): sequencing the most valuable type-strain genomes for metagenomic binning, comparative biology and taxonomic classification.</title>
        <authorList>
            <person name="Goeker M."/>
        </authorList>
    </citation>
    <scope>NUCLEOTIDE SEQUENCE [LARGE SCALE GENOMIC DNA]</scope>
    <source>
        <strain evidence="3 4">DSM 16460</strain>
    </source>
</reference>
<keyword evidence="2" id="KW-0472">Membrane</keyword>
<protein>
    <submittedName>
        <fullName evidence="3">Uncharacterized protein</fullName>
    </submittedName>
</protein>
<feature type="compositionally biased region" description="Polar residues" evidence="1">
    <location>
        <begin position="62"/>
        <end position="81"/>
    </location>
</feature>
<feature type="region of interest" description="Disordered" evidence="1">
    <location>
        <begin position="32"/>
        <end position="107"/>
    </location>
</feature>
<evidence type="ECO:0000256" key="1">
    <source>
        <dbReference type="SAM" id="MobiDB-lite"/>
    </source>
</evidence>
<dbReference type="EMBL" id="JAUSTQ010000002">
    <property type="protein sequence ID" value="MDQ0158664.1"/>
    <property type="molecule type" value="Genomic_DNA"/>
</dbReference>
<evidence type="ECO:0000313" key="3">
    <source>
        <dbReference type="EMBL" id="MDQ0158664.1"/>
    </source>
</evidence>